<dbReference type="CDD" id="cd02801">
    <property type="entry name" value="DUS_like_FMN"/>
    <property type="match status" value="1"/>
</dbReference>
<evidence type="ECO:0000256" key="12">
    <source>
        <dbReference type="PIRNR" id="PIRNR006621"/>
    </source>
</evidence>
<dbReference type="Proteomes" id="UP000446786">
    <property type="component" value="Unassembled WGS sequence"/>
</dbReference>
<feature type="binding site" evidence="14">
    <location>
        <position position="82"/>
    </location>
    <ligand>
        <name>FMN</name>
        <dbReference type="ChEBI" id="CHEBI:58210"/>
    </ligand>
</feature>
<dbReference type="Gene3D" id="3.20.20.70">
    <property type="entry name" value="Aldolase class I"/>
    <property type="match status" value="1"/>
</dbReference>
<dbReference type="PROSITE" id="PS01136">
    <property type="entry name" value="UPF0034"/>
    <property type="match status" value="1"/>
</dbReference>
<evidence type="ECO:0000256" key="1">
    <source>
        <dbReference type="ARBA" id="ARBA00001917"/>
    </source>
</evidence>
<dbReference type="InterPro" id="IPR013785">
    <property type="entry name" value="Aldolase_TIM"/>
</dbReference>
<keyword evidence="17" id="KW-1185">Reference proteome</keyword>
<evidence type="ECO:0000256" key="6">
    <source>
        <dbReference type="ARBA" id="ARBA00022694"/>
    </source>
</evidence>
<feature type="binding site" evidence="14">
    <location>
        <begin position="236"/>
        <end position="237"/>
    </location>
    <ligand>
        <name>FMN</name>
        <dbReference type="ChEBI" id="CHEBI:58210"/>
    </ligand>
</feature>
<keyword evidence="5 12" id="KW-0288">FMN</keyword>
<dbReference type="PIRSF" id="PIRSF006621">
    <property type="entry name" value="Dus"/>
    <property type="match status" value="1"/>
</dbReference>
<keyword evidence="3" id="KW-0820">tRNA-binding</keyword>
<keyword evidence="4 12" id="KW-0285">Flavoprotein</keyword>
<keyword evidence="9 12" id="KW-0560">Oxidoreductase</keyword>
<dbReference type="GO" id="GO:0050660">
    <property type="term" value="F:flavin adenine dinucleotide binding"/>
    <property type="evidence" value="ECO:0007669"/>
    <property type="project" value="InterPro"/>
</dbReference>
<dbReference type="InterPro" id="IPR004652">
    <property type="entry name" value="DusB-like"/>
</dbReference>
<sequence>MTSLPTPPPVKPIQIGSVTIDTPVVLAPMTGVTDMPFRTLVRRYGSGLNVTEMIASQAAIRETRQSIQKAAWDPIEEPVSMQLVGCDPESMGEAAKLNQDRGADIIDINFGCPVRKVTNGLAGSALMREVPLATKLMEATVKAVDVPVTVKMRMGWDHASLNAPELARIAEDIGVKMITVHGRTRNQMYKGSADWAFIRKVKDAVSIPVVVNGDICGVDDAAKALDQSGADGVMIGRGAYGKPWLLGQVMHWWHTGELLESPTFDEQYTTLVEHYRGMLDLYGRDVGTKVARKHLGWYTKGMHGSAEFRNHVNFIDDPDQVLGEIERFYEPFLRRRAA</sequence>
<comment type="function">
    <text evidence="2 12">Catalyzes the synthesis of 5,6-dihydrouridine (D), a modified base found in the D-loop of most tRNAs, via the reduction of the C5-C6 double bond in target uridines.</text>
</comment>
<dbReference type="AlphaFoldDB" id="A0A845AUA6"/>
<dbReference type="PANTHER" id="PTHR45846">
    <property type="entry name" value="TRNA-DIHYDROURIDINE(47) SYNTHASE [NAD(P)(+)]-LIKE"/>
    <property type="match status" value="1"/>
</dbReference>
<evidence type="ECO:0000256" key="13">
    <source>
        <dbReference type="PIRSR" id="PIRSR006621-1"/>
    </source>
</evidence>
<evidence type="ECO:0000313" key="16">
    <source>
        <dbReference type="EMBL" id="MXP32391.1"/>
    </source>
</evidence>
<dbReference type="InterPro" id="IPR035587">
    <property type="entry name" value="DUS-like_FMN-bd"/>
</dbReference>
<dbReference type="Pfam" id="PF01207">
    <property type="entry name" value="Dus"/>
    <property type="match status" value="1"/>
</dbReference>
<dbReference type="EC" id="1.3.1.-" evidence="12"/>
<feature type="active site" description="Proton donor" evidence="13">
    <location>
        <position position="112"/>
    </location>
</feature>
<keyword evidence="7" id="KW-0521">NADP</keyword>
<dbReference type="RefSeq" id="WP_160779736.1">
    <property type="nucleotide sequence ID" value="NZ_BAAAZF010000001.1"/>
</dbReference>
<dbReference type="Gene3D" id="1.10.1200.80">
    <property type="entry name" value="Putative flavin oxidoreducatase, domain 2"/>
    <property type="match status" value="1"/>
</dbReference>
<evidence type="ECO:0000256" key="4">
    <source>
        <dbReference type="ARBA" id="ARBA00022630"/>
    </source>
</evidence>
<evidence type="ECO:0000256" key="8">
    <source>
        <dbReference type="ARBA" id="ARBA00022884"/>
    </source>
</evidence>
<feature type="binding site" evidence="14">
    <location>
        <position position="151"/>
    </location>
    <ligand>
        <name>FMN</name>
        <dbReference type="ChEBI" id="CHEBI:58210"/>
    </ligand>
</feature>
<evidence type="ECO:0000256" key="14">
    <source>
        <dbReference type="PIRSR" id="PIRSR006621-2"/>
    </source>
</evidence>
<comment type="similarity">
    <text evidence="12">Belongs to the dus family.</text>
</comment>
<gene>
    <name evidence="16" type="primary">dusB</name>
    <name evidence="16" type="ORF">GRI94_11235</name>
</gene>
<reference evidence="16 17" key="1">
    <citation type="submission" date="2019-12" db="EMBL/GenBank/DDBJ databases">
        <title>Genomic-based taxomic classification of the family Erythrobacteraceae.</title>
        <authorList>
            <person name="Xu L."/>
        </authorList>
    </citation>
    <scope>NUCLEOTIDE SEQUENCE [LARGE SCALE GENOMIC DNA]</scope>
    <source>
        <strain evidence="16 17">JCM 16677</strain>
    </source>
</reference>
<keyword evidence="8" id="KW-0694">RNA-binding</keyword>
<keyword evidence="14" id="KW-0547">Nucleotide-binding</keyword>
<dbReference type="EMBL" id="WTYE01000001">
    <property type="protein sequence ID" value="MXP32391.1"/>
    <property type="molecule type" value="Genomic_DNA"/>
</dbReference>
<dbReference type="GO" id="GO:0017150">
    <property type="term" value="F:tRNA dihydrouridine synthase activity"/>
    <property type="evidence" value="ECO:0007669"/>
    <property type="project" value="InterPro"/>
</dbReference>
<protein>
    <recommendedName>
        <fullName evidence="12">tRNA-dihydrouridine synthase</fullName>
        <ecNumber evidence="12">1.3.1.-</ecNumber>
    </recommendedName>
</protein>
<dbReference type="InterPro" id="IPR001269">
    <property type="entry name" value="DUS_fam"/>
</dbReference>
<dbReference type="OrthoDB" id="9764501at2"/>
<evidence type="ECO:0000256" key="3">
    <source>
        <dbReference type="ARBA" id="ARBA00022555"/>
    </source>
</evidence>
<dbReference type="GO" id="GO:0000049">
    <property type="term" value="F:tRNA binding"/>
    <property type="evidence" value="ECO:0007669"/>
    <property type="project" value="UniProtKB-KW"/>
</dbReference>
<comment type="catalytic activity">
    <reaction evidence="10">
        <text>a 5,6-dihydrouridine in tRNA + NADP(+) = a uridine in tRNA + NADPH + H(+)</text>
        <dbReference type="Rhea" id="RHEA:23624"/>
        <dbReference type="Rhea" id="RHEA-COMP:13339"/>
        <dbReference type="Rhea" id="RHEA-COMP:13887"/>
        <dbReference type="ChEBI" id="CHEBI:15378"/>
        <dbReference type="ChEBI" id="CHEBI:57783"/>
        <dbReference type="ChEBI" id="CHEBI:58349"/>
        <dbReference type="ChEBI" id="CHEBI:65315"/>
        <dbReference type="ChEBI" id="CHEBI:74443"/>
    </reaction>
</comment>
<evidence type="ECO:0000256" key="5">
    <source>
        <dbReference type="ARBA" id="ARBA00022643"/>
    </source>
</evidence>
<evidence type="ECO:0000256" key="11">
    <source>
        <dbReference type="ARBA" id="ARBA00048802"/>
    </source>
</evidence>
<evidence type="ECO:0000259" key="15">
    <source>
        <dbReference type="Pfam" id="PF01207"/>
    </source>
</evidence>
<comment type="cofactor">
    <cofactor evidence="1 12 14">
        <name>FMN</name>
        <dbReference type="ChEBI" id="CHEBI:58210"/>
    </cofactor>
</comment>
<comment type="caution">
    <text evidence="16">The sequence shown here is derived from an EMBL/GenBank/DDBJ whole genome shotgun (WGS) entry which is preliminary data.</text>
</comment>
<dbReference type="SUPFAM" id="SSF51395">
    <property type="entry name" value="FMN-linked oxidoreductases"/>
    <property type="match status" value="1"/>
</dbReference>
<evidence type="ECO:0000256" key="9">
    <source>
        <dbReference type="ARBA" id="ARBA00023002"/>
    </source>
</evidence>
<dbReference type="InterPro" id="IPR024036">
    <property type="entry name" value="tRNA-dHydroUridine_Synthase_C"/>
</dbReference>
<evidence type="ECO:0000256" key="7">
    <source>
        <dbReference type="ARBA" id="ARBA00022857"/>
    </source>
</evidence>
<keyword evidence="6 12" id="KW-0819">tRNA processing</keyword>
<proteinExistence type="inferred from homology"/>
<feature type="binding site" evidence="14">
    <location>
        <position position="181"/>
    </location>
    <ligand>
        <name>FMN</name>
        <dbReference type="ChEBI" id="CHEBI:58210"/>
    </ligand>
</feature>
<dbReference type="NCBIfam" id="TIGR00737">
    <property type="entry name" value="nifR3_yhdG"/>
    <property type="match status" value="1"/>
</dbReference>
<comment type="catalytic activity">
    <reaction evidence="11">
        <text>a 5,6-dihydrouridine in tRNA + NAD(+) = a uridine in tRNA + NADH + H(+)</text>
        <dbReference type="Rhea" id="RHEA:54452"/>
        <dbReference type="Rhea" id="RHEA-COMP:13339"/>
        <dbReference type="Rhea" id="RHEA-COMP:13887"/>
        <dbReference type="ChEBI" id="CHEBI:15378"/>
        <dbReference type="ChEBI" id="CHEBI:57540"/>
        <dbReference type="ChEBI" id="CHEBI:57945"/>
        <dbReference type="ChEBI" id="CHEBI:65315"/>
        <dbReference type="ChEBI" id="CHEBI:74443"/>
    </reaction>
</comment>
<evidence type="ECO:0000256" key="10">
    <source>
        <dbReference type="ARBA" id="ARBA00048205"/>
    </source>
</evidence>
<evidence type="ECO:0000256" key="2">
    <source>
        <dbReference type="ARBA" id="ARBA00002790"/>
    </source>
</evidence>
<name>A0A845AUA6_9SPHN</name>
<organism evidence="16 17">
    <name type="scientific">Parerythrobacter jejuensis</name>
    <dbReference type="NCBI Taxonomy" id="795812"/>
    <lineage>
        <taxon>Bacteria</taxon>
        <taxon>Pseudomonadati</taxon>
        <taxon>Pseudomonadota</taxon>
        <taxon>Alphaproteobacteria</taxon>
        <taxon>Sphingomonadales</taxon>
        <taxon>Erythrobacteraceae</taxon>
        <taxon>Parerythrobacter</taxon>
    </lineage>
</organism>
<dbReference type="InterPro" id="IPR018517">
    <property type="entry name" value="tRNA_hU_synthase_CS"/>
</dbReference>
<dbReference type="PANTHER" id="PTHR45846:SF1">
    <property type="entry name" value="TRNA-DIHYDROURIDINE(47) SYNTHASE [NAD(P)(+)]-LIKE"/>
    <property type="match status" value="1"/>
</dbReference>
<accession>A0A845AUA6</accession>
<evidence type="ECO:0000313" key="17">
    <source>
        <dbReference type="Proteomes" id="UP000446786"/>
    </source>
</evidence>
<feature type="domain" description="DUS-like FMN-binding" evidence="15">
    <location>
        <begin position="26"/>
        <end position="325"/>
    </location>
</feature>